<evidence type="ECO:0000313" key="2">
    <source>
        <dbReference type="EMBL" id="RHN67382.1"/>
    </source>
</evidence>
<proteinExistence type="predicted"/>
<comment type="caution">
    <text evidence="2">The sequence shown here is derived from an EMBL/GenBank/DDBJ whole genome shotgun (WGS) entry which is preliminary data.</text>
</comment>
<dbReference type="EMBL" id="PSQE01000003">
    <property type="protein sequence ID" value="RHN67382.1"/>
    <property type="molecule type" value="Genomic_DNA"/>
</dbReference>
<feature type="compositionally biased region" description="Basic residues" evidence="1">
    <location>
        <begin position="30"/>
        <end position="41"/>
    </location>
</feature>
<sequence length="71" mass="8333">MNQEDMQRKARQGELGASKRQIKSESTKFRIFKACHSKTWRGRSDKARHSEQEARTRRGKSESSYFQKSLA</sequence>
<evidence type="ECO:0000256" key="1">
    <source>
        <dbReference type="SAM" id="MobiDB-lite"/>
    </source>
</evidence>
<dbReference type="Proteomes" id="UP000265566">
    <property type="component" value="Chromosome 3"/>
</dbReference>
<feature type="compositionally biased region" description="Polar residues" evidence="1">
    <location>
        <begin position="62"/>
        <end position="71"/>
    </location>
</feature>
<protein>
    <submittedName>
        <fullName evidence="2">Uncharacterized protein</fullName>
    </submittedName>
</protein>
<feature type="compositionally biased region" description="Basic and acidic residues" evidence="1">
    <location>
        <begin position="42"/>
        <end position="61"/>
    </location>
</feature>
<feature type="compositionally biased region" description="Basic and acidic residues" evidence="1">
    <location>
        <begin position="1"/>
        <end position="12"/>
    </location>
</feature>
<reference evidence="3" key="1">
    <citation type="journal article" date="2018" name="Nat. Plants">
        <title>Whole-genome landscape of Medicago truncatula symbiotic genes.</title>
        <authorList>
            <person name="Pecrix Y."/>
            <person name="Staton S.E."/>
            <person name="Sallet E."/>
            <person name="Lelandais-Briere C."/>
            <person name="Moreau S."/>
            <person name="Carrere S."/>
            <person name="Blein T."/>
            <person name="Jardinaud M.F."/>
            <person name="Latrasse D."/>
            <person name="Zouine M."/>
            <person name="Zahm M."/>
            <person name="Kreplak J."/>
            <person name="Mayjonade B."/>
            <person name="Satge C."/>
            <person name="Perez M."/>
            <person name="Cauet S."/>
            <person name="Marande W."/>
            <person name="Chantry-Darmon C."/>
            <person name="Lopez-Roques C."/>
            <person name="Bouchez O."/>
            <person name="Berard A."/>
            <person name="Debelle F."/>
            <person name="Munos S."/>
            <person name="Bendahmane A."/>
            <person name="Berges H."/>
            <person name="Niebel A."/>
            <person name="Buitink J."/>
            <person name="Frugier F."/>
            <person name="Benhamed M."/>
            <person name="Crespi M."/>
            <person name="Gouzy J."/>
            <person name="Gamas P."/>
        </authorList>
    </citation>
    <scope>NUCLEOTIDE SEQUENCE [LARGE SCALE GENOMIC DNA]</scope>
    <source>
        <strain evidence="3">cv. Jemalong A17</strain>
    </source>
</reference>
<feature type="region of interest" description="Disordered" evidence="1">
    <location>
        <begin position="1"/>
        <end position="71"/>
    </location>
</feature>
<name>A0A396IP75_MEDTR</name>
<dbReference type="AlphaFoldDB" id="A0A396IP75"/>
<organism evidence="2 3">
    <name type="scientific">Medicago truncatula</name>
    <name type="common">Barrel medic</name>
    <name type="synonym">Medicago tribuloides</name>
    <dbReference type="NCBI Taxonomy" id="3880"/>
    <lineage>
        <taxon>Eukaryota</taxon>
        <taxon>Viridiplantae</taxon>
        <taxon>Streptophyta</taxon>
        <taxon>Embryophyta</taxon>
        <taxon>Tracheophyta</taxon>
        <taxon>Spermatophyta</taxon>
        <taxon>Magnoliopsida</taxon>
        <taxon>eudicotyledons</taxon>
        <taxon>Gunneridae</taxon>
        <taxon>Pentapetalae</taxon>
        <taxon>rosids</taxon>
        <taxon>fabids</taxon>
        <taxon>Fabales</taxon>
        <taxon>Fabaceae</taxon>
        <taxon>Papilionoideae</taxon>
        <taxon>50 kb inversion clade</taxon>
        <taxon>NPAAA clade</taxon>
        <taxon>Hologalegina</taxon>
        <taxon>IRL clade</taxon>
        <taxon>Trifolieae</taxon>
        <taxon>Medicago</taxon>
    </lineage>
</organism>
<gene>
    <name evidence="2" type="ORF">MtrunA17_Chr3g0102141</name>
</gene>
<accession>A0A396IP75</accession>
<dbReference type="Gramene" id="rna15566">
    <property type="protein sequence ID" value="RHN67382.1"/>
    <property type="gene ID" value="gene15566"/>
</dbReference>
<evidence type="ECO:0000313" key="3">
    <source>
        <dbReference type="Proteomes" id="UP000265566"/>
    </source>
</evidence>